<sequence>MVDVWTEVDAHTYHPAISPVVFECVINPMMRGIPTNEKVVAESLQKMKKVLEVYEESLSEHKYLAGDFFSFADLNHFPCTFYFMGTPHAGLFDSYPHVKAWWESIMARPAVQKMAAIMVPPQGLMI</sequence>
<name>A0ACD5UFD3_AVESA</name>
<proteinExistence type="predicted"/>
<protein>
    <submittedName>
        <fullName evidence="1">Uncharacterized protein</fullName>
    </submittedName>
</protein>
<organism evidence="1 2">
    <name type="scientific">Avena sativa</name>
    <name type="common">Oat</name>
    <dbReference type="NCBI Taxonomy" id="4498"/>
    <lineage>
        <taxon>Eukaryota</taxon>
        <taxon>Viridiplantae</taxon>
        <taxon>Streptophyta</taxon>
        <taxon>Embryophyta</taxon>
        <taxon>Tracheophyta</taxon>
        <taxon>Spermatophyta</taxon>
        <taxon>Magnoliopsida</taxon>
        <taxon>Liliopsida</taxon>
        <taxon>Poales</taxon>
        <taxon>Poaceae</taxon>
        <taxon>BOP clade</taxon>
        <taxon>Pooideae</taxon>
        <taxon>Poodae</taxon>
        <taxon>Poeae</taxon>
        <taxon>Poeae Chloroplast Group 1 (Aveneae type)</taxon>
        <taxon>Aveninae</taxon>
        <taxon>Avena</taxon>
    </lineage>
</organism>
<dbReference type="Proteomes" id="UP001732700">
    <property type="component" value="Chromosome 2A"/>
</dbReference>
<dbReference type="EnsemblPlants" id="AVESA.00010b.r2.2AG0241780.1">
    <property type="protein sequence ID" value="AVESA.00010b.r2.2AG0241780.1.CDS.1"/>
    <property type="gene ID" value="AVESA.00010b.r2.2AG0241780"/>
</dbReference>
<accession>A0ACD5UFD3</accession>
<reference evidence="1" key="1">
    <citation type="submission" date="2021-05" db="EMBL/GenBank/DDBJ databases">
        <authorList>
            <person name="Scholz U."/>
            <person name="Mascher M."/>
            <person name="Fiebig A."/>
        </authorList>
    </citation>
    <scope>NUCLEOTIDE SEQUENCE [LARGE SCALE GENOMIC DNA]</scope>
</reference>
<reference evidence="1" key="2">
    <citation type="submission" date="2025-09" db="UniProtKB">
        <authorList>
            <consortium name="EnsemblPlants"/>
        </authorList>
    </citation>
    <scope>IDENTIFICATION</scope>
</reference>
<evidence type="ECO:0000313" key="1">
    <source>
        <dbReference type="EnsemblPlants" id="AVESA.00010b.r2.2AG0241780.1.CDS.1"/>
    </source>
</evidence>
<evidence type="ECO:0000313" key="2">
    <source>
        <dbReference type="Proteomes" id="UP001732700"/>
    </source>
</evidence>
<keyword evidence="2" id="KW-1185">Reference proteome</keyword>